<feature type="compositionally biased region" description="Basic residues" evidence="2">
    <location>
        <begin position="85"/>
        <end position="94"/>
    </location>
</feature>
<dbReference type="Proteomes" id="UP000583613">
    <property type="component" value="Unassembled WGS sequence"/>
</dbReference>
<feature type="region of interest" description="Disordered" evidence="2">
    <location>
        <begin position="216"/>
        <end position="251"/>
    </location>
</feature>
<feature type="region of interest" description="Disordered" evidence="2">
    <location>
        <begin position="495"/>
        <end position="565"/>
    </location>
</feature>
<evidence type="ECO:0000313" key="4">
    <source>
        <dbReference type="EMBL" id="NXF96176.1"/>
    </source>
</evidence>
<reference evidence="4 5" key="1">
    <citation type="submission" date="2019-09" db="EMBL/GenBank/DDBJ databases">
        <title>Bird 10,000 Genomes (B10K) Project - Family phase.</title>
        <authorList>
            <person name="Zhang G."/>
        </authorList>
    </citation>
    <scope>NUCLEOTIDE SEQUENCE [LARGE SCALE GENOMIC DNA]</scope>
    <source>
        <strain evidence="4">B10K-DU-001-04</strain>
        <tissue evidence="4">Muscle</tissue>
    </source>
</reference>
<evidence type="ECO:0000259" key="3">
    <source>
        <dbReference type="Pfam" id="PF14816"/>
    </source>
</evidence>
<organism evidence="4 5">
    <name type="scientific">Eubucco bourcierii</name>
    <name type="common">red-headed barbet</name>
    <dbReference type="NCBI Taxonomy" id="91767"/>
    <lineage>
        <taxon>Eukaryota</taxon>
        <taxon>Metazoa</taxon>
        <taxon>Chordata</taxon>
        <taxon>Craniata</taxon>
        <taxon>Vertebrata</taxon>
        <taxon>Euteleostomi</taxon>
        <taxon>Archelosauria</taxon>
        <taxon>Archosauria</taxon>
        <taxon>Dinosauria</taxon>
        <taxon>Saurischia</taxon>
        <taxon>Theropoda</taxon>
        <taxon>Coelurosauria</taxon>
        <taxon>Aves</taxon>
        <taxon>Neognathae</taxon>
        <taxon>Neoaves</taxon>
        <taxon>Telluraves</taxon>
        <taxon>Coraciimorphae</taxon>
        <taxon>Piciformes</taxon>
        <taxon>Ramphastidae</taxon>
        <taxon>Eubucco</taxon>
    </lineage>
</organism>
<comment type="similarity">
    <text evidence="1">Belongs to the FAM178 family.</text>
</comment>
<accession>A0A7K8Y065</accession>
<dbReference type="PANTHER" id="PTHR16046">
    <property type="entry name" value="SMC5-SMC6 COMPLEX LOCALIZATION FACTOR 2"/>
    <property type="match status" value="1"/>
</dbReference>
<feature type="domain" description="Coiled-coil SMC6 And NSE5 INteracting (CANIN)" evidence="3">
    <location>
        <begin position="205"/>
        <end position="490"/>
    </location>
</feature>
<evidence type="ECO:0000313" key="5">
    <source>
        <dbReference type="Proteomes" id="UP000583613"/>
    </source>
</evidence>
<name>A0A7K8Y065_9PICI</name>
<gene>
    <name evidence="4" type="primary">Fam178b</name>
    <name evidence="4" type="ORF">EUBBOU_R01267</name>
</gene>
<feature type="compositionally biased region" description="Polar residues" evidence="2">
    <location>
        <begin position="131"/>
        <end position="151"/>
    </location>
</feature>
<keyword evidence="5" id="KW-1185">Reference proteome</keyword>
<proteinExistence type="inferred from homology"/>
<dbReference type="AlphaFoldDB" id="A0A7K8Y065"/>
<protein>
    <submittedName>
        <fullName evidence="4">F178B protein</fullName>
    </submittedName>
</protein>
<dbReference type="InterPro" id="IPR044276">
    <property type="entry name" value="CANIN_dom"/>
</dbReference>
<sequence length="565" mass="60404">RWFQRPLSSTRIPRSVLFSYRFQDGLQRYQQLRAQKRLPVGCPVAPPPPGLLQPRPPAPSPPASLPRASHRSRSTTSVQDAKAAKVPHRSKGSRGQKPAGTAQPRAKKNMPRQAALGGRRQRPVVAAGSSRGDTNAGQSSTARTVPNQAGSSCEGHQVGTARGRVCPPDSEEEEELIPLRDLLAGQKPPSPAGHQQAVCPQQDPLVNSLDSLLQEKREQSQADRLQARLAQEQEDPGSASESENEDSQLPKEHRELLARSSLQSCSIPTLHPGEPIFCAHPVPMPTLDAHGLQPQSSLERLFLRLSPSCQAALLCTEGLSLSYRSVPTCPVPILRWLFQLMALCQSPGSASRALWDIWLGTEGDKPWCPTVEEITQAVTHLGANLSPLFQHCLLPPELCPANVRGLNLFCSPRHDANSTLALVAKLSDICKFLALCVATQPCCYSDSAHLALFNLFSFLGLARALRCHPLPELQHLLQCLLEGIRDWQKQGTAPALEPSCHGSAAGRAPGHSATPQLTGKAGGAEPAPGAGTTRCPVAPGIGQGPGAAPEHGVGGLLPQPQPPLP</sequence>
<dbReference type="Pfam" id="PF14816">
    <property type="entry name" value="CANIN"/>
    <property type="match status" value="1"/>
</dbReference>
<feature type="compositionally biased region" description="Low complexity" evidence="2">
    <location>
        <begin position="523"/>
        <end position="540"/>
    </location>
</feature>
<feature type="compositionally biased region" description="Pro residues" evidence="2">
    <location>
        <begin position="44"/>
        <end position="64"/>
    </location>
</feature>
<dbReference type="EMBL" id="VWZE01021592">
    <property type="protein sequence ID" value="NXF96176.1"/>
    <property type="molecule type" value="Genomic_DNA"/>
</dbReference>
<feature type="non-terminal residue" evidence="4">
    <location>
        <position position="565"/>
    </location>
</feature>
<feature type="non-terminal residue" evidence="4">
    <location>
        <position position="1"/>
    </location>
</feature>
<dbReference type="InterPro" id="IPR026161">
    <property type="entry name" value="FAM178"/>
</dbReference>
<dbReference type="OrthoDB" id="6158547at2759"/>
<dbReference type="PANTHER" id="PTHR16046:SF11">
    <property type="entry name" value="PROTEIN FAM178B"/>
    <property type="match status" value="1"/>
</dbReference>
<feature type="region of interest" description="Disordered" evidence="2">
    <location>
        <begin position="39"/>
        <end position="175"/>
    </location>
</feature>
<comment type="caution">
    <text evidence="4">The sequence shown here is derived from an EMBL/GenBank/DDBJ whole genome shotgun (WGS) entry which is preliminary data.</text>
</comment>
<evidence type="ECO:0000256" key="2">
    <source>
        <dbReference type="SAM" id="MobiDB-lite"/>
    </source>
</evidence>
<evidence type="ECO:0000256" key="1">
    <source>
        <dbReference type="ARBA" id="ARBA00010311"/>
    </source>
</evidence>